<organism evidence="1 2">
    <name type="scientific">Shewanella gaetbuli</name>
    <dbReference type="NCBI Taxonomy" id="220752"/>
    <lineage>
        <taxon>Bacteria</taxon>
        <taxon>Pseudomonadati</taxon>
        <taxon>Pseudomonadota</taxon>
        <taxon>Gammaproteobacteria</taxon>
        <taxon>Alteromonadales</taxon>
        <taxon>Shewanellaceae</taxon>
        <taxon>Shewanella</taxon>
    </lineage>
</organism>
<name>A0A9X2CJZ7_9GAMM</name>
<accession>A0A9X2CJZ7</accession>
<comment type="caution">
    <text evidence="1">The sequence shown here is derived from an EMBL/GenBank/DDBJ whole genome shotgun (WGS) entry which is preliminary data.</text>
</comment>
<dbReference type="Proteomes" id="UP001139333">
    <property type="component" value="Unassembled WGS sequence"/>
</dbReference>
<evidence type="ECO:0000313" key="1">
    <source>
        <dbReference type="EMBL" id="MCL1142576.1"/>
    </source>
</evidence>
<protein>
    <submittedName>
        <fullName evidence="1">Uncharacterized protein</fullName>
    </submittedName>
</protein>
<dbReference type="EMBL" id="JAKIKP010000004">
    <property type="protein sequence ID" value="MCL1142576.1"/>
    <property type="molecule type" value="Genomic_DNA"/>
</dbReference>
<evidence type="ECO:0000313" key="2">
    <source>
        <dbReference type="Proteomes" id="UP001139333"/>
    </source>
</evidence>
<keyword evidence="2" id="KW-1185">Reference proteome</keyword>
<proteinExistence type="predicted"/>
<reference evidence="1" key="1">
    <citation type="submission" date="2022-01" db="EMBL/GenBank/DDBJ databases">
        <title>Whole genome-based taxonomy of the Shewanellaceae.</title>
        <authorList>
            <person name="Martin-Rodriguez A.J."/>
        </authorList>
    </citation>
    <scope>NUCLEOTIDE SEQUENCE</scope>
    <source>
        <strain evidence="1">DSM 16422</strain>
    </source>
</reference>
<dbReference type="AlphaFoldDB" id="A0A9X2CJZ7"/>
<sequence>MNNDIALEKVIHAFEELEFEQRTTTNLENARSKQQMTTYLKSLDYSLRRLQVLQECVNELVDEKNQQLLKQEKVQTLKTKMINVSRQYGISYQEVLKIMLNIQQRKSK</sequence>
<gene>
    <name evidence="1" type="ORF">L2672_07740</name>
</gene>
<dbReference type="RefSeq" id="WP_248995253.1">
    <property type="nucleotide sequence ID" value="NZ_JAKIKP010000004.1"/>
</dbReference>